<feature type="repeat" description="WD" evidence="7">
    <location>
        <begin position="225"/>
        <end position="260"/>
    </location>
</feature>
<evidence type="ECO:0000256" key="2">
    <source>
        <dbReference type="ARBA" id="ARBA00009341"/>
    </source>
</evidence>
<dbReference type="InterPro" id="IPR019775">
    <property type="entry name" value="WD40_repeat_CS"/>
</dbReference>
<dbReference type="Gene3D" id="2.130.10.10">
    <property type="entry name" value="YVTN repeat-like/Quinoprotein amine dehydrogenase"/>
    <property type="match status" value="1"/>
</dbReference>
<organism evidence="9 10">
    <name type="scientific">Monoraphidium neglectum</name>
    <dbReference type="NCBI Taxonomy" id="145388"/>
    <lineage>
        <taxon>Eukaryota</taxon>
        <taxon>Viridiplantae</taxon>
        <taxon>Chlorophyta</taxon>
        <taxon>core chlorophytes</taxon>
        <taxon>Chlorophyceae</taxon>
        <taxon>CS clade</taxon>
        <taxon>Sphaeropleales</taxon>
        <taxon>Selenastraceae</taxon>
        <taxon>Monoraphidium</taxon>
    </lineage>
</organism>
<dbReference type="InterPro" id="IPR020472">
    <property type="entry name" value="WD40_PAC1"/>
</dbReference>
<dbReference type="InterPro" id="IPR015943">
    <property type="entry name" value="WD40/YVTN_repeat-like_dom_sf"/>
</dbReference>
<dbReference type="SUPFAM" id="SSF50978">
    <property type="entry name" value="WD40 repeat-like"/>
    <property type="match status" value="1"/>
</dbReference>
<dbReference type="InterPro" id="IPR022052">
    <property type="entry name" value="Histone-bd_RBBP4-like_N"/>
</dbReference>
<gene>
    <name evidence="9" type="ORF">MNEG_6548</name>
</gene>
<protein>
    <submittedName>
        <fullName evidence="9">WD-40 repeat-containing protein MSI1</fullName>
    </submittedName>
</protein>
<feature type="domain" description="Histone-binding protein RBBP4-like N-terminal" evidence="8">
    <location>
        <begin position="19"/>
        <end position="89"/>
    </location>
</feature>
<keyword evidence="3 7" id="KW-0853">WD repeat</keyword>
<dbReference type="InterPro" id="IPR036322">
    <property type="entry name" value="WD40_repeat_dom_sf"/>
</dbReference>
<comment type="subcellular location">
    <subcellularLocation>
        <location evidence="1">Nucleus</location>
    </subcellularLocation>
</comment>
<dbReference type="AlphaFoldDB" id="A0A0D2MLF9"/>
<dbReference type="OrthoDB" id="427795at2759"/>
<feature type="repeat" description="WD" evidence="7">
    <location>
        <begin position="372"/>
        <end position="406"/>
    </location>
</feature>
<dbReference type="RefSeq" id="XP_013900431.1">
    <property type="nucleotide sequence ID" value="XM_014044977.1"/>
</dbReference>
<reference evidence="9 10" key="1">
    <citation type="journal article" date="2013" name="BMC Genomics">
        <title>Reconstruction of the lipid metabolism for the microalga Monoraphidium neglectum from its genome sequence reveals characteristics suitable for biofuel production.</title>
        <authorList>
            <person name="Bogen C."/>
            <person name="Al-Dilaimi A."/>
            <person name="Albersmeier A."/>
            <person name="Wichmann J."/>
            <person name="Grundmann M."/>
            <person name="Rupp O."/>
            <person name="Lauersen K.J."/>
            <person name="Blifernez-Klassen O."/>
            <person name="Kalinowski J."/>
            <person name="Goesmann A."/>
            <person name="Mussgnug J.H."/>
            <person name="Kruse O."/>
        </authorList>
    </citation>
    <scope>NUCLEOTIDE SEQUENCE [LARGE SCALE GENOMIC DNA]</scope>
    <source>
        <strain evidence="9 10">SAG 48.87</strain>
    </source>
</reference>
<sequence length="413" mass="46396">MGNGDDEYPDEVEERLINEEYKIWKKNTPFLYDLVITHALEWPSLTVQWLPGEKEVVPGQDYSKQKLILGTHTSDNEQNYLMLAEVQLPLQDSEVDARGYDDERGEVGGFGSAHGKVNIVQQINHDGEVNRARAMPQDKFKIATKTVSAEVWVFDWAKHPSKPPSDGACNPDLRLLGHRTEGYGLAWSPFHRGHLLSGSDDAQICIWDINANTRGNRQVDAKVIYSEHSGVIEDVAWHQHHADIFGSVGDDKQLVLWDTRKPPKDGVMVAAEAHSAEVNCIAFNPHNPHVLATGSADKTVALHDWRNLSQRLHVFESHSEEVFQIGWSPKHETILSSCGADRRVMIWDLSRIGDEQSEEDAQDGPPELLFIHGGHTSKISDFSWSPNDDWVVASVAEDNILQVWQMAENLIDA</sequence>
<evidence type="ECO:0000259" key="8">
    <source>
        <dbReference type="Pfam" id="PF12265"/>
    </source>
</evidence>
<evidence type="ECO:0000256" key="1">
    <source>
        <dbReference type="ARBA" id="ARBA00004123"/>
    </source>
</evidence>
<dbReference type="GO" id="GO:0006325">
    <property type="term" value="P:chromatin organization"/>
    <property type="evidence" value="ECO:0007669"/>
    <property type="project" value="UniProtKB-KW"/>
</dbReference>
<evidence type="ECO:0000256" key="4">
    <source>
        <dbReference type="ARBA" id="ARBA00022737"/>
    </source>
</evidence>
<dbReference type="EMBL" id="KK101292">
    <property type="protein sequence ID" value="KIZ01412.1"/>
    <property type="molecule type" value="Genomic_DNA"/>
</dbReference>
<dbReference type="STRING" id="145388.A0A0D2MLF9"/>
<feature type="repeat" description="WD" evidence="7">
    <location>
        <begin position="175"/>
        <end position="217"/>
    </location>
</feature>
<dbReference type="GO" id="GO:0005634">
    <property type="term" value="C:nucleus"/>
    <property type="evidence" value="ECO:0007669"/>
    <property type="project" value="UniProtKB-SubCell"/>
</dbReference>
<evidence type="ECO:0000313" key="10">
    <source>
        <dbReference type="Proteomes" id="UP000054498"/>
    </source>
</evidence>
<feature type="repeat" description="WD" evidence="7">
    <location>
        <begin position="315"/>
        <end position="350"/>
    </location>
</feature>
<dbReference type="SMART" id="SM00320">
    <property type="entry name" value="WD40"/>
    <property type="match status" value="6"/>
</dbReference>
<evidence type="ECO:0000256" key="6">
    <source>
        <dbReference type="ARBA" id="ARBA00023242"/>
    </source>
</evidence>
<dbReference type="GeneID" id="25739424"/>
<dbReference type="Pfam" id="PF12265">
    <property type="entry name" value="CAF1C_H4-bd"/>
    <property type="match status" value="1"/>
</dbReference>
<dbReference type="PROSITE" id="PS50294">
    <property type="entry name" value="WD_REPEATS_REGION"/>
    <property type="match status" value="3"/>
</dbReference>
<evidence type="ECO:0000256" key="5">
    <source>
        <dbReference type="ARBA" id="ARBA00022853"/>
    </source>
</evidence>
<dbReference type="Proteomes" id="UP000054498">
    <property type="component" value="Unassembled WGS sequence"/>
</dbReference>
<keyword evidence="6" id="KW-0539">Nucleus</keyword>
<dbReference type="PROSITE" id="PS00678">
    <property type="entry name" value="WD_REPEATS_1"/>
    <property type="match status" value="2"/>
</dbReference>
<dbReference type="FunFam" id="2.130.10.10:FF:000512">
    <property type="entry name" value="WD-40 repeat-containing protein MSI1"/>
    <property type="match status" value="1"/>
</dbReference>
<dbReference type="PROSITE" id="PS50082">
    <property type="entry name" value="WD_REPEATS_2"/>
    <property type="match status" value="5"/>
</dbReference>
<evidence type="ECO:0000313" key="9">
    <source>
        <dbReference type="EMBL" id="KIZ01412.1"/>
    </source>
</evidence>
<feature type="repeat" description="WD" evidence="7">
    <location>
        <begin position="271"/>
        <end position="304"/>
    </location>
</feature>
<evidence type="ECO:0000256" key="3">
    <source>
        <dbReference type="ARBA" id="ARBA00022574"/>
    </source>
</evidence>
<dbReference type="InterPro" id="IPR050459">
    <property type="entry name" value="WD_repeat_RBAP46/RBAP48/MSI1"/>
</dbReference>
<keyword evidence="10" id="KW-1185">Reference proteome</keyword>
<dbReference type="Pfam" id="PF00400">
    <property type="entry name" value="WD40"/>
    <property type="match status" value="5"/>
</dbReference>
<keyword evidence="4" id="KW-0677">Repeat</keyword>
<dbReference type="PRINTS" id="PR00320">
    <property type="entry name" value="GPROTEINBRPT"/>
</dbReference>
<evidence type="ECO:0000256" key="7">
    <source>
        <dbReference type="PROSITE-ProRule" id="PRU00221"/>
    </source>
</evidence>
<dbReference type="KEGG" id="mng:MNEG_6548"/>
<name>A0A0D2MLF9_9CHLO</name>
<keyword evidence="5" id="KW-0156">Chromatin regulator</keyword>
<comment type="similarity">
    <text evidence="2">Belongs to the WD repeat RBAP46/RBAP48/MSI1 family.</text>
</comment>
<proteinExistence type="inferred from homology"/>
<dbReference type="PANTHER" id="PTHR22850">
    <property type="entry name" value="WD40 REPEAT FAMILY"/>
    <property type="match status" value="1"/>
</dbReference>
<accession>A0A0D2MLF9</accession>
<dbReference type="InterPro" id="IPR001680">
    <property type="entry name" value="WD40_rpt"/>
</dbReference>